<comment type="subcellular location">
    <subcellularLocation>
        <location evidence="1">Membrane</location>
        <topology evidence="1">Multi-pass membrane protein</topology>
    </subcellularLocation>
</comment>
<evidence type="ECO:0000313" key="8">
    <source>
        <dbReference type="Proteomes" id="UP000031671"/>
    </source>
</evidence>
<feature type="transmembrane region" description="Helical" evidence="5">
    <location>
        <begin position="291"/>
        <end position="311"/>
    </location>
</feature>
<dbReference type="GO" id="GO:0016020">
    <property type="term" value="C:membrane"/>
    <property type="evidence" value="ECO:0007669"/>
    <property type="project" value="UniProtKB-SubCell"/>
</dbReference>
<feature type="transmembrane region" description="Helical" evidence="5">
    <location>
        <begin position="79"/>
        <end position="99"/>
    </location>
</feature>
<dbReference type="EMBL" id="BBRZ01000006">
    <property type="protein sequence ID" value="GAM54724.1"/>
    <property type="molecule type" value="Genomic_DNA"/>
</dbReference>
<reference evidence="7 8" key="1">
    <citation type="submission" date="2015-01" db="EMBL/GenBank/DDBJ databases">
        <title>Vibrio sp. C1 JCM 19231 whole genome shotgun sequence.</title>
        <authorList>
            <person name="Sawabe T."/>
            <person name="Meirelles P."/>
            <person name="Feng G."/>
            <person name="Sayaka M."/>
            <person name="Hattori M."/>
            <person name="Ohkuma M."/>
        </authorList>
    </citation>
    <scope>NUCLEOTIDE SEQUENCE [LARGE SCALE GENOMIC DNA]</scope>
    <source>
        <strain evidence="8">JCM 19231</strain>
    </source>
</reference>
<evidence type="ECO:0000256" key="4">
    <source>
        <dbReference type="ARBA" id="ARBA00023136"/>
    </source>
</evidence>
<accession>A0A0B8NVE6</accession>
<feature type="transmembrane region" description="Helical" evidence="5">
    <location>
        <begin position="145"/>
        <end position="161"/>
    </location>
</feature>
<dbReference type="InterPro" id="IPR051533">
    <property type="entry name" value="WaaL-like"/>
</dbReference>
<protein>
    <submittedName>
        <fullName evidence="7">O-antigen ligase</fullName>
    </submittedName>
</protein>
<dbReference type="PANTHER" id="PTHR37422">
    <property type="entry name" value="TEICHURONIC ACID BIOSYNTHESIS PROTEIN TUAE"/>
    <property type="match status" value="1"/>
</dbReference>
<feature type="transmembrane region" description="Helical" evidence="5">
    <location>
        <begin position="111"/>
        <end position="133"/>
    </location>
</feature>
<keyword evidence="3 5" id="KW-1133">Transmembrane helix</keyword>
<organism evidence="7 8">
    <name type="scientific">Vibrio ishigakensis</name>
    <dbReference type="NCBI Taxonomy" id="1481914"/>
    <lineage>
        <taxon>Bacteria</taxon>
        <taxon>Pseudomonadati</taxon>
        <taxon>Pseudomonadota</taxon>
        <taxon>Gammaproteobacteria</taxon>
        <taxon>Vibrionales</taxon>
        <taxon>Vibrionaceae</taxon>
        <taxon>Vibrio</taxon>
    </lineage>
</organism>
<feature type="transmembrane region" description="Helical" evidence="5">
    <location>
        <begin position="347"/>
        <end position="365"/>
    </location>
</feature>
<dbReference type="PANTHER" id="PTHR37422:SF17">
    <property type="entry name" value="O-ANTIGEN LIGASE"/>
    <property type="match status" value="1"/>
</dbReference>
<dbReference type="GO" id="GO:0016874">
    <property type="term" value="F:ligase activity"/>
    <property type="evidence" value="ECO:0007669"/>
    <property type="project" value="UniProtKB-KW"/>
</dbReference>
<keyword evidence="2 5" id="KW-0812">Transmembrane</keyword>
<comment type="caution">
    <text evidence="7">The sequence shown here is derived from an EMBL/GenBank/DDBJ whole genome shotgun (WGS) entry which is preliminary data.</text>
</comment>
<dbReference type="Pfam" id="PF04932">
    <property type="entry name" value="Wzy_C"/>
    <property type="match status" value="1"/>
</dbReference>
<evidence type="ECO:0000256" key="5">
    <source>
        <dbReference type="SAM" id="Phobius"/>
    </source>
</evidence>
<evidence type="ECO:0000259" key="6">
    <source>
        <dbReference type="Pfam" id="PF04932"/>
    </source>
</evidence>
<gene>
    <name evidence="7" type="ORF">JCM19231_3812</name>
</gene>
<feature type="domain" description="O-antigen ligase-related" evidence="6">
    <location>
        <begin position="150"/>
        <end position="303"/>
    </location>
</feature>
<feature type="transmembrane region" description="Helical" evidence="5">
    <location>
        <begin position="29"/>
        <end position="49"/>
    </location>
</feature>
<reference evidence="7 8" key="2">
    <citation type="submission" date="2015-01" db="EMBL/GenBank/DDBJ databases">
        <authorList>
            <consortium name="NBRP consortium"/>
            <person name="Sawabe T."/>
            <person name="Meirelles P."/>
            <person name="Feng G."/>
            <person name="Sayaka M."/>
            <person name="Hattori M."/>
            <person name="Ohkuma M."/>
        </authorList>
    </citation>
    <scope>NUCLEOTIDE SEQUENCE [LARGE SCALE GENOMIC DNA]</scope>
    <source>
        <strain evidence="8">JCM 19231</strain>
    </source>
</reference>
<dbReference type="Proteomes" id="UP000031671">
    <property type="component" value="Unassembled WGS sequence"/>
</dbReference>
<keyword evidence="4 5" id="KW-0472">Membrane</keyword>
<dbReference type="AlphaFoldDB" id="A0A0B8NVE6"/>
<keyword evidence="7" id="KW-0436">Ligase</keyword>
<feature type="transmembrane region" description="Helical" evidence="5">
    <location>
        <begin position="190"/>
        <end position="209"/>
    </location>
</feature>
<evidence type="ECO:0000256" key="1">
    <source>
        <dbReference type="ARBA" id="ARBA00004141"/>
    </source>
</evidence>
<name>A0A0B8NVE6_9VIBR</name>
<sequence>MVYYPLIVISLFALPHTKNVKLTKEDKRLFLALSMYFFCTALSVLLMGGELKNLDAPSRALLVIPTIMLLLKYPPSERFLVSGLLLGGIFTGLLGYYHYFILGVRAFDIPGFMVIQSGNFSMSLGLFSLALVFEFIKQGKDYKPIAFATFACLLGISASFLSGARGGWVLSPFIIIAILILHRKVISRRATAVILVSAILISVMGYSSVSKRVAVAYKQIDVYLTKDKSNTSVGYRFEMWKAGLHAFINNPVFGTGYADRIKSKHEAINDGFADRSILKHSRLHNNYIEEASIKGSIGLIVLLGFFGYPLYLFTLSYIKTESIYALLGIVHVASTMGYALTQNFINHQSGILYFIIFTALFYAKLPRGSEK</sequence>
<evidence type="ECO:0000256" key="2">
    <source>
        <dbReference type="ARBA" id="ARBA00022692"/>
    </source>
</evidence>
<evidence type="ECO:0000256" key="3">
    <source>
        <dbReference type="ARBA" id="ARBA00022989"/>
    </source>
</evidence>
<dbReference type="InterPro" id="IPR007016">
    <property type="entry name" value="O-antigen_ligase-rel_domated"/>
</dbReference>
<evidence type="ECO:0000313" key="7">
    <source>
        <dbReference type="EMBL" id="GAM54724.1"/>
    </source>
</evidence>
<proteinExistence type="predicted"/>
<keyword evidence="8" id="KW-1185">Reference proteome</keyword>